<feature type="transmembrane region" description="Helical" evidence="2">
    <location>
        <begin position="6"/>
        <end position="26"/>
    </location>
</feature>
<dbReference type="EMBL" id="MU853862">
    <property type="protein sequence ID" value="KAK3937153.1"/>
    <property type="molecule type" value="Genomic_DNA"/>
</dbReference>
<comment type="caution">
    <text evidence="3">The sequence shown here is derived from an EMBL/GenBank/DDBJ whole genome shotgun (WGS) entry which is preliminary data.</text>
</comment>
<proteinExistence type="predicted"/>
<sequence length="118" mass="12536">MQPNVAIAVILLLLTIFISLIIYGLFRLRRVAMYGKMADSETASSASSGDEVVEVIDEKRERRRTGGRWTGAAGPTPPRMGMPSMGWGRTARPGPPGGGFVGNRGVVDVSVGTRSSDS</sequence>
<keyword evidence="2" id="KW-0812">Transmembrane</keyword>
<evidence type="ECO:0000256" key="1">
    <source>
        <dbReference type="SAM" id="MobiDB-lite"/>
    </source>
</evidence>
<evidence type="ECO:0000256" key="2">
    <source>
        <dbReference type="SAM" id="Phobius"/>
    </source>
</evidence>
<evidence type="ECO:0000313" key="4">
    <source>
        <dbReference type="Proteomes" id="UP001303473"/>
    </source>
</evidence>
<protein>
    <submittedName>
        <fullName evidence="3">Uncharacterized protein</fullName>
    </submittedName>
</protein>
<dbReference type="AlphaFoldDB" id="A0AAN6N2R2"/>
<feature type="region of interest" description="Disordered" evidence="1">
    <location>
        <begin position="39"/>
        <end position="118"/>
    </location>
</feature>
<reference evidence="4" key="1">
    <citation type="journal article" date="2023" name="Mol. Phylogenet. Evol.">
        <title>Genome-scale phylogeny and comparative genomics of the fungal order Sordariales.</title>
        <authorList>
            <person name="Hensen N."/>
            <person name="Bonometti L."/>
            <person name="Westerberg I."/>
            <person name="Brannstrom I.O."/>
            <person name="Guillou S."/>
            <person name="Cros-Aarteil S."/>
            <person name="Calhoun S."/>
            <person name="Haridas S."/>
            <person name="Kuo A."/>
            <person name="Mondo S."/>
            <person name="Pangilinan J."/>
            <person name="Riley R."/>
            <person name="LaButti K."/>
            <person name="Andreopoulos B."/>
            <person name="Lipzen A."/>
            <person name="Chen C."/>
            <person name="Yan M."/>
            <person name="Daum C."/>
            <person name="Ng V."/>
            <person name="Clum A."/>
            <person name="Steindorff A."/>
            <person name="Ohm R.A."/>
            <person name="Martin F."/>
            <person name="Silar P."/>
            <person name="Natvig D.O."/>
            <person name="Lalanne C."/>
            <person name="Gautier V."/>
            <person name="Ament-Velasquez S.L."/>
            <person name="Kruys A."/>
            <person name="Hutchinson M.I."/>
            <person name="Powell A.J."/>
            <person name="Barry K."/>
            <person name="Miller A.N."/>
            <person name="Grigoriev I.V."/>
            <person name="Debuchy R."/>
            <person name="Gladieux P."/>
            <person name="Hiltunen Thoren M."/>
            <person name="Johannesson H."/>
        </authorList>
    </citation>
    <scope>NUCLEOTIDE SEQUENCE [LARGE SCALE GENOMIC DNA]</scope>
    <source>
        <strain evidence="4">CBS 340.73</strain>
    </source>
</reference>
<accession>A0AAN6N2R2</accession>
<name>A0AAN6N2R2_9PEZI</name>
<keyword evidence="4" id="KW-1185">Reference proteome</keyword>
<evidence type="ECO:0000313" key="3">
    <source>
        <dbReference type="EMBL" id="KAK3937153.1"/>
    </source>
</evidence>
<organism evidence="3 4">
    <name type="scientific">Diplogelasinospora grovesii</name>
    <dbReference type="NCBI Taxonomy" id="303347"/>
    <lineage>
        <taxon>Eukaryota</taxon>
        <taxon>Fungi</taxon>
        <taxon>Dikarya</taxon>
        <taxon>Ascomycota</taxon>
        <taxon>Pezizomycotina</taxon>
        <taxon>Sordariomycetes</taxon>
        <taxon>Sordariomycetidae</taxon>
        <taxon>Sordariales</taxon>
        <taxon>Diplogelasinosporaceae</taxon>
        <taxon>Diplogelasinospora</taxon>
    </lineage>
</organism>
<gene>
    <name evidence="3" type="ORF">QBC46DRAFT_411423</name>
</gene>
<dbReference type="Proteomes" id="UP001303473">
    <property type="component" value="Unassembled WGS sequence"/>
</dbReference>
<keyword evidence="2" id="KW-0472">Membrane</keyword>
<keyword evidence="2" id="KW-1133">Transmembrane helix</keyword>